<keyword evidence="2" id="KW-1185">Reference proteome</keyword>
<dbReference type="GeneID" id="113507499"/>
<feature type="compositionally biased region" description="Basic and acidic residues" evidence="1">
    <location>
        <begin position="36"/>
        <end position="45"/>
    </location>
</feature>
<feature type="compositionally biased region" description="Basic and acidic residues" evidence="1">
    <location>
        <begin position="142"/>
        <end position="164"/>
    </location>
</feature>
<feature type="compositionally biased region" description="Pro residues" evidence="1">
    <location>
        <begin position="59"/>
        <end position="92"/>
    </location>
</feature>
<dbReference type="RefSeq" id="XP_026746153.1">
    <property type="nucleotide sequence ID" value="XM_026890352.1"/>
</dbReference>
<dbReference type="InParanoid" id="A0A7E5WZ48"/>
<reference evidence="3" key="1">
    <citation type="submission" date="2025-08" db="UniProtKB">
        <authorList>
            <consortium name="RefSeq"/>
        </authorList>
    </citation>
    <scope>IDENTIFICATION</scope>
</reference>
<gene>
    <name evidence="3" type="primary">LOC113507499</name>
</gene>
<evidence type="ECO:0000256" key="1">
    <source>
        <dbReference type="SAM" id="MobiDB-lite"/>
    </source>
</evidence>
<feature type="compositionally biased region" description="Low complexity" evidence="1">
    <location>
        <begin position="102"/>
        <end position="121"/>
    </location>
</feature>
<dbReference type="KEGG" id="tnl:113507499"/>
<proteinExistence type="predicted"/>
<dbReference type="GO" id="GO:0004860">
    <property type="term" value="F:protein kinase inhibitor activity"/>
    <property type="evidence" value="ECO:0007669"/>
    <property type="project" value="UniProtKB-KW"/>
</dbReference>
<dbReference type="Proteomes" id="UP000322000">
    <property type="component" value="Unplaced"/>
</dbReference>
<organism evidence="2 3">
    <name type="scientific">Trichoplusia ni</name>
    <name type="common">Cabbage looper</name>
    <dbReference type="NCBI Taxonomy" id="7111"/>
    <lineage>
        <taxon>Eukaryota</taxon>
        <taxon>Metazoa</taxon>
        <taxon>Ecdysozoa</taxon>
        <taxon>Arthropoda</taxon>
        <taxon>Hexapoda</taxon>
        <taxon>Insecta</taxon>
        <taxon>Pterygota</taxon>
        <taxon>Neoptera</taxon>
        <taxon>Endopterygota</taxon>
        <taxon>Lepidoptera</taxon>
        <taxon>Glossata</taxon>
        <taxon>Ditrysia</taxon>
        <taxon>Noctuoidea</taxon>
        <taxon>Noctuidae</taxon>
        <taxon>Plusiinae</taxon>
        <taxon>Trichoplusia</taxon>
    </lineage>
</organism>
<dbReference type="AlphaFoldDB" id="A0A7E5WZ48"/>
<name>A0A7E5WZ48_TRINI</name>
<evidence type="ECO:0000313" key="3">
    <source>
        <dbReference type="RefSeq" id="XP_026746153.1"/>
    </source>
</evidence>
<sequence>MQRAIMVSVGTMMDAKLAGINNRLPPEPILRPPLAADRRRAEAEASKPAYNQVLKAAPAPKPAPKTAPRSAPTPVPKPAPRLAPKPTPTPDPKPAKGKAKKVAQPAPALVPAPEEAPVASTSEAVDEGWTTVSKKKKGPKPKAPERPKAEKKGKAPPQKRKEGPKAVSGKQRASVRSARDALPAPPLWC</sequence>
<keyword evidence="3" id="KW-0649">Protein kinase inhibitor</keyword>
<accession>A0A7E5WZ48</accession>
<protein>
    <submittedName>
        <fullName evidence="3">Cyclin-dependent kinase inhibitor 1C-like</fullName>
    </submittedName>
</protein>
<feature type="region of interest" description="Disordered" evidence="1">
    <location>
        <begin position="22"/>
        <end position="189"/>
    </location>
</feature>
<evidence type="ECO:0000313" key="2">
    <source>
        <dbReference type="Proteomes" id="UP000322000"/>
    </source>
</evidence>